<evidence type="ECO:0000313" key="1">
    <source>
        <dbReference type="EMBL" id="KAJ9083924.1"/>
    </source>
</evidence>
<dbReference type="EMBL" id="QTSX02000907">
    <property type="protein sequence ID" value="KAJ9083924.1"/>
    <property type="molecule type" value="Genomic_DNA"/>
</dbReference>
<dbReference type="Proteomes" id="UP001165960">
    <property type="component" value="Unassembled WGS sequence"/>
</dbReference>
<organism evidence="1 2">
    <name type="scientific">Entomophthora muscae</name>
    <dbReference type="NCBI Taxonomy" id="34485"/>
    <lineage>
        <taxon>Eukaryota</taxon>
        <taxon>Fungi</taxon>
        <taxon>Fungi incertae sedis</taxon>
        <taxon>Zoopagomycota</taxon>
        <taxon>Entomophthoromycotina</taxon>
        <taxon>Entomophthoromycetes</taxon>
        <taxon>Entomophthorales</taxon>
        <taxon>Entomophthoraceae</taxon>
        <taxon>Entomophthora</taxon>
    </lineage>
</organism>
<sequence>MLIGEVLNELVELQERYKALEGEHYHLKKGASTQPAPGIGLGHPRAITQEQELCNQVSGVPLDGIKVLTH</sequence>
<gene>
    <name evidence="1" type="ORF">DSO57_1029632</name>
</gene>
<accession>A0ACC2UAU6</accession>
<evidence type="ECO:0000313" key="2">
    <source>
        <dbReference type="Proteomes" id="UP001165960"/>
    </source>
</evidence>
<proteinExistence type="predicted"/>
<reference evidence="1" key="1">
    <citation type="submission" date="2022-04" db="EMBL/GenBank/DDBJ databases">
        <title>Genome of the entomopathogenic fungus Entomophthora muscae.</title>
        <authorList>
            <person name="Elya C."/>
            <person name="Lovett B.R."/>
            <person name="Lee E."/>
            <person name="Macias A.M."/>
            <person name="Hajek A.E."/>
            <person name="De Bivort B.L."/>
            <person name="Kasson M.T."/>
            <person name="De Fine Licht H.H."/>
            <person name="Stajich J.E."/>
        </authorList>
    </citation>
    <scope>NUCLEOTIDE SEQUENCE</scope>
    <source>
        <strain evidence="1">Berkeley</strain>
    </source>
</reference>
<protein>
    <submittedName>
        <fullName evidence="1">Uncharacterized protein</fullName>
    </submittedName>
</protein>
<comment type="caution">
    <text evidence="1">The sequence shown here is derived from an EMBL/GenBank/DDBJ whole genome shotgun (WGS) entry which is preliminary data.</text>
</comment>
<keyword evidence="2" id="KW-1185">Reference proteome</keyword>
<name>A0ACC2UAU6_9FUNG</name>